<dbReference type="InterPro" id="IPR010908">
    <property type="entry name" value="Longin_dom"/>
</dbReference>
<dbReference type="PROSITE" id="PS50859">
    <property type="entry name" value="LONGIN"/>
    <property type="match status" value="1"/>
</dbReference>
<feature type="transmembrane region" description="Helical" evidence="4">
    <location>
        <begin position="233"/>
        <end position="258"/>
    </location>
</feature>
<proteinExistence type="inferred from homology"/>
<comment type="caution">
    <text evidence="6">The sequence shown here is derived from an EMBL/GenBank/DDBJ whole genome shotgun (WGS) entry which is preliminary data.</text>
</comment>
<dbReference type="SUPFAM" id="SSF64356">
    <property type="entry name" value="SNARE-like"/>
    <property type="match status" value="1"/>
</dbReference>
<evidence type="ECO:0000313" key="6">
    <source>
        <dbReference type="EMBL" id="KAG9457071.1"/>
    </source>
</evidence>
<evidence type="ECO:0000256" key="2">
    <source>
        <dbReference type="ARBA" id="ARBA00008025"/>
    </source>
</evidence>
<keyword evidence="7" id="KW-1185">Reference proteome</keyword>
<dbReference type="InterPro" id="IPR011012">
    <property type="entry name" value="Longin-like_dom_sf"/>
</dbReference>
<reference evidence="6 7" key="1">
    <citation type="submission" date="2021-07" db="EMBL/GenBank/DDBJ databases">
        <title>The Aristolochia fimbriata genome: insights into angiosperm evolution, floral development and chemical biosynthesis.</title>
        <authorList>
            <person name="Jiao Y."/>
        </authorList>
    </citation>
    <scope>NUCLEOTIDE SEQUENCE [LARGE SCALE GENOMIC DNA]</scope>
    <source>
        <strain evidence="6">IBCAS-2021</strain>
        <tissue evidence="6">Leaf</tissue>
    </source>
</reference>
<dbReference type="AlphaFoldDB" id="A0AAV7F8H2"/>
<comment type="similarity">
    <text evidence="2">Belongs to the synaptobrevin family.</text>
</comment>
<dbReference type="PANTHER" id="PTHR47461:SF1">
    <property type="entry name" value="PHYTOLONGIN PHYL1.2"/>
    <property type="match status" value="1"/>
</dbReference>
<accession>A0AAV7F8H2</accession>
<evidence type="ECO:0000256" key="3">
    <source>
        <dbReference type="ARBA" id="ARBA00023136"/>
    </source>
</evidence>
<keyword evidence="4" id="KW-1133">Transmembrane helix</keyword>
<sequence>MMGSFENSVYYCCVSKETKVLYAFSHGDEEIEKLAALCLQTAPAFHLWYFESFKKKTFGFLMEDGYVFFAIVDSDLENSKVLRFLEHVRDEFKKVSKKKSKSSIACSSNIGLQDDLVPVIKKLITSLENVSRLDANQSRMMPVHSPGDQIGNLDATACTKAPLLAKPTKHEKKKMKEARDNIGLEDHGRPLERGIKMETETSESTNQAGVSSISLTKSLSSARRSQQIARRMWWRHVWIVLAIDLVICLVLFGVWLGICKGFQCMST</sequence>
<dbReference type="GO" id="GO:0016020">
    <property type="term" value="C:membrane"/>
    <property type="evidence" value="ECO:0007669"/>
    <property type="project" value="UniProtKB-SubCell"/>
</dbReference>
<evidence type="ECO:0000256" key="1">
    <source>
        <dbReference type="ARBA" id="ARBA00004370"/>
    </source>
</evidence>
<dbReference type="Proteomes" id="UP000825729">
    <property type="component" value="Unassembled WGS sequence"/>
</dbReference>
<protein>
    <recommendedName>
        <fullName evidence="5">Longin domain-containing protein</fullName>
    </recommendedName>
</protein>
<dbReference type="EMBL" id="JAINDJ010000002">
    <property type="protein sequence ID" value="KAG9457071.1"/>
    <property type="molecule type" value="Genomic_DNA"/>
</dbReference>
<name>A0AAV7F8H2_ARIFI</name>
<dbReference type="InterPro" id="IPR044783">
    <property type="entry name" value="PHYL"/>
</dbReference>
<evidence type="ECO:0000259" key="5">
    <source>
        <dbReference type="PROSITE" id="PS50859"/>
    </source>
</evidence>
<dbReference type="PANTHER" id="PTHR47461">
    <property type="entry name" value="PHYTOLONGIN PHYL1.2"/>
    <property type="match status" value="1"/>
</dbReference>
<keyword evidence="3 4" id="KW-0472">Membrane</keyword>
<comment type="subcellular location">
    <subcellularLocation>
        <location evidence="1">Membrane</location>
    </subcellularLocation>
</comment>
<dbReference type="Gene3D" id="3.30.450.50">
    <property type="entry name" value="Longin domain"/>
    <property type="match status" value="1"/>
</dbReference>
<gene>
    <name evidence="6" type="ORF">H6P81_001579</name>
</gene>
<keyword evidence="4" id="KW-0812">Transmembrane</keyword>
<evidence type="ECO:0000256" key="4">
    <source>
        <dbReference type="SAM" id="Phobius"/>
    </source>
</evidence>
<organism evidence="6 7">
    <name type="scientific">Aristolochia fimbriata</name>
    <name type="common">White veined hardy Dutchman's pipe vine</name>
    <dbReference type="NCBI Taxonomy" id="158543"/>
    <lineage>
        <taxon>Eukaryota</taxon>
        <taxon>Viridiplantae</taxon>
        <taxon>Streptophyta</taxon>
        <taxon>Embryophyta</taxon>
        <taxon>Tracheophyta</taxon>
        <taxon>Spermatophyta</taxon>
        <taxon>Magnoliopsida</taxon>
        <taxon>Magnoliidae</taxon>
        <taxon>Piperales</taxon>
        <taxon>Aristolochiaceae</taxon>
        <taxon>Aristolochia</taxon>
    </lineage>
</organism>
<feature type="domain" description="Longin" evidence="5">
    <location>
        <begin position="45"/>
        <end position="94"/>
    </location>
</feature>
<evidence type="ECO:0000313" key="7">
    <source>
        <dbReference type="Proteomes" id="UP000825729"/>
    </source>
</evidence>